<dbReference type="InterPro" id="IPR013083">
    <property type="entry name" value="Znf_RING/FYVE/PHD"/>
</dbReference>
<evidence type="ECO:0000256" key="9">
    <source>
        <dbReference type="PROSITE-ProRule" id="PRU00175"/>
    </source>
</evidence>
<gene>
    <name evidence="12" type="ORF">B0A54_03239</name>
</gene>
<dbReference type="GO" id="GO:0070985">
    <property type="term" value="C:transcription factor TFIIK complex"/>
    <property type="evidence" value="ECO:0007669"/>
    <property type="project" value="UniProtKB-ARBA"/>
</dbReference>
<keyword evidence="4 9" id="KW-0863">Zinc-finger</keyword>
<evidence type="ECO:0000256" key="7">
    <source>
        <dbReference type="ARBA" id="ARBA00029873"/>
    </source>
</evidence>
<dbReference type="Gene3D" id="3.30.40.10">
    <property type="entry name" value="Zinc/RING finger domain, C3HC4 (zinc finger)"/>
    <property type="match status" value="1"/>
</dbReference>
<name>A0A4U0V852_9PEZI</name>
<evidence type="ECO:0000256" key="1">
    <source>
        <dbReference type="ARBA" id="ARBA00004123"/>
    </source>
</evidence>
<evidence type="ECO:0000256" key="6">
    <source>
        <dbReference type="ARBA" id="ARBA00023242"/>
    </source>
</evidence>
<evidence type="ECO:0000256" key="2">
    <source>
        <dbReference type="ARBA" id="ARBA00022257"/>
    </source>
</evidence>
<dbReference type="Pfam" id="PF17121">
    <property type="entry name" value="zf-C3HC4_5"/>
    <property type="match status" value="1"/>
</dbReference>
<dbReference type="OrthoDB" id="5963at2759"/>
<sequence>MSRIAPPKSAPVSKRDPRTGVVQSQDDVCPVCKSARYMNPSLRFLVNPECYHKMCESCVDRMFSHGPAACPIKGCGRTLRKHRFREQTFEDIKVEREVDIRKKVGATFNRREEDFETLLAFNDYLNDVEDITFNLINGIDLEETNKKFETYTRAHGKEIEENAQMAVQERQSFSAAQKLERQQARERREAARREEEEEKREVEENRRDVLNRLASGADAETVAKEGQRVQLKKRMDRQAATERQSYRRLKTLTKPEPEAPIDPFDGLRLVDSYFTLQDDYIWEGIQEARKDVKQTAGGYDVGDYAHRSLVAAFSGLGVFVADEITQRDQLAQNDGVVSEDVGLKDAKMIHAA</sequence>
<reference evidence="12 13" key="1">
    <citation type="submission" date="2017-03" db="EMBL/GenBank/DDBJ databases">
        <title>Genomes of endolithic fungi from Antarctica.</title>
        <authorList>
            <person name="Coleine C."/>
            <person name="Masonjones S."/>
            <person name="Stajich J.E."/>
        </authorList>
    </citation>
    <scope>NUCLEOTIDE SEQUENCE [LARGE SCALE GENOMIC DNA]</scope>
    <source>
        <strain evidence="12 13">CCFEE 5311</strain>
    </source>
</reference>
<dbReference type="InterPro" id="IPR017907">
    <property type="entry name" value="Znf_RING_CS"/>
</dbReference>
<dbReference type="GO" id="GO:0006289">
    <property type="term" value="P:nucleotide-excision repair"/>
    <property type="evidence" value="ECO:0007669"/>
    <property type="project" value="InterPro"/>
</dbReference>
<feature type="domain" description="RING-type" evidence="11">
    <location>
        <begin position="29"/>
        <end position="72"/>
    </location>
</feature>
<dbReference type="GO" id="GO:0008270">
    <property type="term" value="F:zinc ion binding"/>
    <property type="evidence" value="ECO:0007669"/>
    <property type="project" value="UniProtKB-KW"/>
</dbReference>
<feature type="region of interest" description="Disordered" evidence="10">
    <location>
        <begin position="169"/>
        <end position="205"/>
    </location>
</feature>
<evidence type="ECO:0000256" key="4">
    <source>
        <dbReference type="ARBA" id="ARBA00022771"/>
    </source>
</evidence>
<dbReference type="NCBIfam" id="TIGR00570">
    <property type="entry name" value="cdk7"/>
    <property type="match status" value="1"/>
</dbReference>
<feature type="compositionally biased region" description="Basic and acidic residues" evidence="10">
    <location>
        <begin position="178"/>
        <end position="205"/>
    </location>
</feature>
<keyword evidence="3" id="KW-0479">Metal-binding</keyword>
<dbReference type="GO" id="GO:0006357">
    <property type="term" value="P:regulation of transcription by RNA polymerase II"/>
    <property type="evidence" value="ECO:0007669"/>
    <property type="project" value="TreeGrafter"/>
</dbReference>
<feature type="region of interest" description="Disordered" evidence="10">
    <location>
        <begin position="1"/>
        <end position="21"/>
    </location>
</feature>
<evidence type="ECO:0000256" key="8">
    <source>
        <dbReference type="ARBA" id="ARBA00033277"/>
    </source>
</evidence>
<dbReference type="FunFam" id="3.30.40.10:FF:000037">
    <property type="entry name" value="Cdk-activating kinase assembly factor MAT1, centre"/>
    <property type="match status" value="1"/>
</dbReference>
<dbReference type="EMBL" id="NAJP01000013">
    <property type="protein sequence ID" value="TKA44947.1"/>
    <property type="molecule type" value="Genomic_DNA"/>
</dbReference>
<proteinExistence type="predicted"/>
<evidence type="ECO:0000256" key="3">
    <source>
        <dbReference type="ARBA" id="ARBA00022723"/>
    </source>
</evidence>
<dbReference type="InterPro" id="IPR015877">
    <property type="entry name" value="MAT1_centre"/>
</dbReference>
<dbReference type="CDD" id="cd16573">
    <property type="entry name" value="RING-HC_TFB3-like"/>
    <property type="match status" value="1"/>
</dbReference>
<dbReference type="AlphaFoldDB" id="A0A4U0V852"/>
<evidence type="ECO:0000313" key="13">
    <source>
        <dbReference type="Proteomes" id="UP000310066"/>
    </source>
</evidence>
<dbReference type="SUPFAM" id="SSF57850">
    <property type="entry name" value="RING/U-box"/>
    <property type="match status" value="1"/>
</dbReference>
<dbReference type="PANTHER" id="PTHR12683:SF13">
    <property type="entry name" value="CDK-ACTIVATING KINASE ASSEMBLY FACTOR MAT1"/>
    <property type="match status" value="1"/>
</dbReference>
<dbReference type="PANTHER" id="PTHR12683">
    <property type="entry name" value="CDK-ACTIVATING KINASE ASSEMBLY FACTOR MAT1"/>
    <property type="match status" value="1"/>
</dbReference>
<evidence type="ECO:0000256" key="5">
    <source>
        <dbReference type="ARBA" id="ARBA00022833"/>
    </source>
</evidence>
<dbReference type="InterPro" id="IPR001841">
    <property type="entry name" value="Znf_RING"/>
</dbReference>
<keyword evidence="6" id="KW-0539">Nucleus</keyword>
<comment type="caution">
    <text evidence="12">The sequence shown here is derived from an EMBL/GenBank/DDBJ whole genome shotgun (WGS) entry which is preliminary data.</text>
</comment>
<organism evidence="12 13">
    <name type="scientific">Friedmanniomyces endolithicus</name>
    <dbReference type="NCBI Taxonomy" id="329885"/>
    <lineage>
        <taxon>Eukaryota</taxon>
        <taxon>Fungi</taxon>
        <taxon>Dikarya</taxon>
        <taxon>Ascomycota</taxon>
        <taxon>Pezizomycotina</taxon>
        <taxon>Dothideomycetes</taxon>
        <taxon>Dothideomycetidae</taxon>
        <taxon>Mycosphaerellales</taxon>
        <taxon>Teratosphaeriaceae</taxon>
        <taxon>Friedmanniomyces</taxon>
    </lineage>
</organism>
<evidence type="ECO:0000259" key="11">
    <source>
        <dbReference type="PROSITE" id="PS50089"/>
    </source>
</evidence>
<dbReference type="PROSITE" id="PS50089">
    <property type="entry name" value="ZF_RING_2"/>
    <property type="match status" value="1"/>
</dbReference>
<dbReference type="GO" id="GO:0061575">
    <property type="term" value="F:cyclin-dependent protein serine/threonine kinase activator activity"/>
    <property type="evidence" value="ECO:0007669"/>
    <property type="project" value="InterPro"/>
</dbReference>
<comment type="subcellular location">
    <subcellularLocation>
        <location evidence="1">Nucleus</location>
    </subcellularLocation>
</comment>
<protein>
    <recommendedName>
        <fullName evidence="2">RNA polymerase II transcription factor B subunit 3</fullName>
    </recommendedName>
    <alternativeName>
        <fullName evidence="8">RNA polymerase II transcription factor B 38 kDa subunit</fullName>
    </alternativeName>
    <alternativeName>
        <fullName evidence="7">RNA polymerase II transcription factor B p38 subunit</fullName>
    </alternativeName>
</protein>
<dbReference type="STRING" id="329885.A0A4U0V852"/>
<dbReference type="Proteomes" id="UP000310066">
    <property type="component" value="Unassembled WGS sequence"/>
</dbReference>
<dbReference type="PROSITE" id="PS00518">
    <property type="entry name" value="ZF_RING_1"/>
    <property type="match status" value="1"/>
</dbReference>
<evidence type="ECO:0000256" key="10">
    <source>
        <dbReference type="SAM" id="MobiDB-lite"/>
    </source>
</evidence>
<keyword evidence="5" id="KW-0862">Zinc</keyword>
<feature type="region of interest" description="Disordered" evidence="10">
    <location>
        <begin position="221"/>
        <end position="243"/>
    </location>
</feature>
<accession>A0A4U0V852</accession>
<dbReference type="InterPro" id="IPR004575">
    <property type="entry name" value="MAT1/Tfb3"/>
</dbReference>
<dbReference type="Pfam" id="PF06391">
    <property type="entry name" value="MAT1"/>
    <property type="match status" value="1"/>
</dbReference>
<evidence type="ECO:0000313" key="12">
    <source>
        <dbReference type="EMBL" id="TKA44947.1"/>
    </source>
</evidence>